<feature type="region of interest" description="Disordered" evidence="5">
    <location>
        <begin position="368"/>
        <end position="390"/>
    </location>
</feature>
<dbReference type="PANTHER" id="PTHR22683">
    <property type="entry name" value="SPORULATION PROTEIN RELATED"/>
    <property type="match status" value="1"/>
</dbReference>
<evidence type="ECO:0000313" key="7">
    <source>
        <dbReference type="EMBL" id="MBU9714403.1"/>
    </source>
</evidence>
<dbReference type="PROSITE" id="PS50901">
    <property type="entry name" value="FTSK"/>
    <property type="match status" value="1"/>
</dbReference>
<name>A0ABS6JL61_9BACI</name>
<sequence length="390" mass="44865">MFKQKLLERKLKRQLIRAFKAGGVYREYQSYKDKKKVYPKIHSARVLNEGKKVEYVFTLLNGQDPKEVKKKEYAFYQVFGRTLEIKTDGIKKYTLTVYSNDLKDKINWNFDKFKDDITDHEIPIVAGFNKNNELVTFDLIENPHLLISGTTGSGKSTQLRSILMTLIAAMPPNNLELYLADMKMAEFAFFRYVKHVKQLCMNAKEAKEMLFGVMDELDRRQELIVKEEVTHVKDLKENPVPYIVIAIDEFASLHDKDAMECLLEISNRGRALGVILILSILRPDSKTLDSRLKNNLNATMGFKTRNRTNANVIGTPGAEDLKGNGHFLLDSITVEGIPELQALFLDEKKLQKLLKHYKVKPEEWNIEVNEDNEDDELDGLQGGLLEDDDE</sequence>
<dbReference type="InterPro" id="IPR002543">
    <property type="entry name" value="FtsK_dom"/>
</dbReference>
<evidence type="ECO:0000313" key="8">
    <source>
        <dbReference type="Proteomes" id="UP000784880"/>
    </source>
</evidence>
<organism evidence="7 8">
    <name type="scientific">Evansella tamaricis</name>
    <dbReference type="NCBI Taxonomy" id="2069301"/>
    <lineage>
        <taxon>Bacteria</taxon>
        <taxon>Bacillati</taxon>
        <taxon>Bacillota</taxon>
        <taxon>Bacilli</taxon>
        <taxon>Bacillales</taxon>
        <taxon>Bacillaceae</taxon>
        <taxon>Evansella</taxon>
    </lineage>
</organism>
<dbReference type="RefSeq" id="WP_217068953.1">
    <property type="nucleotide sequence ID" value="NZ_JAHQCS010000178.1"/>
</dbReference>
<evidence type="ECO:0000256" key="5">
    <source>
        <dbReference type="SAM" id="MobiDB-lite"/>
    </source>
</evidence>
<dbReference type="Proteomes" id="UP000784880">
    <property type="component" value="Unassembled WGS sequence"/>
</dbReference>
<keyword evidence="8" id="KW-1185">Reference proteome</keyword>
<feature type="compositionally biased region" description="Acidic residues" evidence="5">
    <location>
        <begin position="368"/>
        <end position="378"/>
    </location>
</feature>
<dbReference type="PANTHER" id="PTHR22683:SF41">
    <property type="entry name" value="DNA TRANSLOCASE FTSK"/>
    <property type="match status" value="1"/>
</dbReference>
<dbReference type="EMBL" id="JAHQCS010000178">
    <property type="protein sequence ID" value="MBU9714403.1"/>
    <property type="molecule type" value="Genomic_DNA"/>
</dbReference>
<accession>A0ABS6JL61</accession>
<protein>
    <recommendedName>
        <fullName evidence="6">FtsK domain-containing protein</fullName>
    </recommendedName>
</protein>
<evidence type="ECO:0000256" key="4">
    <source>
        <dbReference type="PROSITE-ProRule" id="PRU00289"/>
    </source>
</evidence>
<keyword evidence="3 4" id="KW-0067">ATP-binding</keyword>
<feature type="domain" description="FtsK" evidence="6">
    <location>
        <begin position="132"/>
        <end position="311"/>
    </location>
</feature>
<proteinExistence type="predicted"/>
<evidence type="ECO:0000256" key="3">
    <source>
        <dbReference type="ARBA" id="ARBA00022840"/>
    </source>
</evidence>
<evidence type="ECO:0000259" key="6">
    <source>
        <dbReference type="PROSITE" id="PS50901"/>
    </source>
</evidence>
<dbReference type="InterPro" id="IPR050206">
    <property type="entry name" value="FtsK/SpoIIIE/SftA"/>
</dbReference>
<comment type="caution">
    <text evidence="7">The sequence shown here is derived from an EMBL/GenBank/DDBJ whole genome shotgun (WGS) entry which is preliminary data.</text>
</comment>
<dbReference type="Pfam" id="PF01580">
    <property type="entry name" value="FtsK_SpoIIIE"/>
    <property type="match status" value="1"/>
</dbReference>
<comment type="subcellular location">
    <subcellularLocation>
        <location evidence="1">Membrane</location>
        <topology evidence="1">Multi-pass membrane protein</topology>
    </subcellularLocation>
</comment>
<reference evidence="7 8" key="1">
    <citation type="submission" date="2021-06" db="EMBL/GenBank/DDBJ databases">
        <title>Bacillus sp. RD4P76, an endophyte from a halophyte.</title>
        <authorList>
            <person name="Sun J.-Q."/>
        </authorList>
    </citation>
    <scope>NUCLEOTIDE SEQUENCE [LARGE SCALE GENOMIC DNA]</scope>
    <source>
        <strain evidence="7 8">CGMCC 1.15917</strain>
    </source>
</reference>
<gene>
    <name evidence="7" type="ORF">KS419_21930</name>
</gene>
<evidence type="ECO:0000256" key="1">
    <source>
        <dbReference type="ARBA" id="ARBA00004141"/>
    </source>
</evidence>
<keyword evidence="2 4" id="KW-0547">Nucleotide-binding</keyword>
<evidence type="ECO:0000256" key="2">
    <source>
        <dbReference type="ARBA" id="ARBA00022741"/>
    </source>
</evidence>
<feature type="binding site" evidence="4">
    <location>
        <begin position="149"/>
        <end position="156"/>
    </location>
    <ligand>
        <name>ATP</name>
        <dbReference type="ChEBI" id="CHEBI:30616"/>
    </ligand>
</feature>